<organism evidence="5 6">
    <name type="scientific">Nannochloropsis gaditana</name>
    <dbReference type="NCBI Taxonomy" id="72520"/>
    <lineage>
        <taxon>Eukaryota</taxon>
        <taxon>Sar</taxon>
        <taxon>Stramenopiles</taxon>
        <taxon>Ochrophyta</taxon>
        <taxon>Eustigmatophyceae</taxon>
        <taxon>Eustigmatales</taxon>
        <taxon>Monodopsidaceae</taxon>
        <taxon>Nannochloropsis</taxon>
    </lineage>
</organism>
<dbReference type="EMBL" id="AZIL01000830">
    <property type="protein sequence ID" value="EWM25797.1"/>
    <property type="molecule type" value="Genomic_DNA"/>
</dbReference>
<comment type="subcellular location">
    <subcellularLocation>
        <location evidence="1">Nucleus</location>
        <location evidence="1">Nucleolus</location>
    </subcellularLocation>
</comment>
<proteinExistence type="predicted"/>
<dbReference type="GO" id="GO:0016740">
    <property type="term" value="F:transferase activity"/>
    <property type="evidence" value="ECO:0007669"/>
    <property type="project" value="UniProtKB-KW"/>
</dbReference>
<dbReference type="AlphaFoldDB" id="W7TI58"/>
<keyword evidence="2" id="KW-0539">Nucleus</keyword>
<evidence type="ECO:0000259" key="4">
    <source>
        <dbReference type="Pfam" id="PF08698"/>
    </source>
</evidence>
<dbReference type="OrthoDB" id="427886at2759"/>
<evidence type="ECO:0000256" key="3">
    <source>
        <dbReference type="SAM" id="MobiDB-lite"/>
    </source>
</evidence>
<evidence type="ECO:0000256" key="2">
    <source>
        <dbReference type="ARBA" id="ARBA00023242"/>
    </source>
</evidence>
<keyword evidence="5" id="KW-0808">Transferase</keyword>
<dbReference type="GO" id="GO:0005730">
    <property type="term" value="C:nucleolus"/>
    <property type="evidence" value="ECO:0007669"/>
    <property type="project" value="UniProtKB-SubCell"/>
</dbReference>
<feature type="domain" description="Fcf2 pre-rRNA processing C-terminal" evidence="4">
    <location>
        <begin position="237"/>
        <end position="312"/>
    </location>
</feature>
<dbReference type="PANTHER" id="PTHR21686:SF12">
    <property type="entry name" value="DEOXYNUCLEOTIDYLTRANSFERASE TERMINAL-INTERACTING PROTEIN 2"/>
    <property type="match status" value="1"/>
</dbReference>
<comment type="caution">
    <text evidence="5">The sequence shown here is derived from an EMBL/GenBank/DDBJ whole genome shotgun (WGS) entry which is preliminary data.</text>
</comment>
<protein>
    <submittedName>
        <fullName evidence="5">Deoxynucleotidyltransferase terminal-interacting protein 2</fullName>
    </submittedName>
</protein>
<feature type="region of interest" description="Disordered" evidence="3">
    <location>
        <begin position="1"/>
        <end position="27"/>
    </location>
</feature>
<accession>W7TI58</accession>
<reference evidence="5 6" key="1">
    <citation type="journal article" date="2014" name="Mol. Plant">
        <title>Chromosome Scale Genome Assembly and Transcriptome Profiling of Nannochloropsis gaditana in Nitrogen Depletion.</title>
        <authorList>
            <person name="Corteggiani Carpinelli E."/>
            <person name="Telatin A."/>
            <person name="Vitulo N."/>
            <person name="Forcato C."/>
            <person name="D'Angelo M."/>
            <person name="Schiavon R."/>
            <person name="Vezzi A."/>
            <person name="Giacometti G.M."/>
            <person name="Morosinotto T."/>
            <person name="Valle G."/>
        </authorList>
    </citation>
    <scope>NUCLEOTIDE SEQUENCE [LARGE SCALE GENOMIC DNA]</scope>
    <source>
        <strain evidence="5 6">B-31</strain>
    </source>
</reference>
<dbReference type="InterPro" id="IPR014810">
    <property type="entry name" value="Fcf2_C"/>
</dbReference>
<feature type="compositionally biased region" description="Polar residues" evidence="3">
    <location>
        <begin position="87"/>
        <end position="101"/>
    </location>
</feature>
<dbReference type="GO" id="GO:0006396">
    <property type="term" value="P:RNA processing"/>
    <property type="evidence" value="ECO:0007669"/>
    <property type="project" value="TreeGrafter"/>
</dbReference>
<feature type="region of interest" description="Disordered" evidence="3">
    <location>
        <begin position="85"/>
        <end position="128"/>
    </location>
</feature>
<gene>
    <name evidence="5" type="ORF">Naga_100021g10</name>
</gene>
<name>W7TI58_9STRA</name>
<dbReference type="GO" id="GO:0003723">
    <property type="term" value="F:RNA binding"/>
    <property type="evidence" value="ECO:0007669"/>
    <property type="project" value="TreeGrafter"/>
</dbReference>
<sequence>MVFKKRKPKLVKQRQDGKPPEEVSGGVHRGKILMAEGESNATTKQMRIVFQLRHDCTFQKIDTTLSTEVIGKHNMSKRIAFFHRHPSSPQAINKSVENSSPGDRADAQMGKKPIHDDESEEDSGNGMILLDATPSHALLPQQRRLVQGASRLGNMRFETGLPTPSYFQFEKLGKTQKAMVVPNAKQVAASKQSSLQLKADTAAHMPRKVNSGAVLHRKGAGGGITGMKTTQGVYERDKEREQDAKMLLMRNYMDPKRFYKGLEGLAPDFQVGTVIEGRMDPMHARMPRRDRKRTFVDEILADRGVRRYSKKKFLAIQETKKAGRKGLYRARQQKHKPKWAR</sequence>
<evidence type="ECO:0000313" key="5">
    <source>
        <dbReference type="EMBL" id="EWM25797.1"/>
    </source>
</evidence>
<dbReference type="Pfam" id="PF08698">
    <property type="entry name" value="Fcf2"/>
    <property type="match status" value="1"/>
</dbReference>
<dbReference type="InterPro" id="IPR039883">
    <property type="entry name" value="Fcf2/DNTTIP2"/>
</dbReference>
<evidence type="ECO:0000256" key="1">
    <source>
        <dbReference type="ARBA" id="ARBA00004604"/>
    </source>
</evidence>
<keyword evidence="6" id="KW-1185">Reference proteome</keyword>
<feature type="compositionally biased region" description="Basic residues" evidence="3">
    <location>
        <begin position="1"/>
        <end position="12"/>
    </location>
</feature>
<evidence type="ECO:0000313" key="6">
    <source>
        <dbReference type="Proteomes" id="UP000019335"/>
    </source>
</evidence>
<dbReference type="PANTHER" id="PTHR21686">
    <property type="entry name" value="DEOXYNUCLEOTIDYLTRANSFERASE TERMINAL-INTERACTING PROTEIN 2"/>
    <property type="match status" value="1"/>
</dbReference>
<dbReference type="Proteomes" id="UP000019335">
    <property type="component" value="Chromosome 10"/>
</dbReference>